<proteinExistence type="predicted"/>
<keyword evidence="2" id="KW-0012">Acyltransferase</keyword>
<evidence type="ECO:0000313" key="3">
    <source>
        <dbReference type="Proteomes" id="UP000035100"/>
    </source>
</evidence>
<evidence type="ECO:0000259" key="1">
    <source>
        <dbReference type="Pfam" id="PF12697"/>
    </source>
</evidence>
<dbReference type="GO" id="GO:0016746">
    <property type="term" value="F:acyltransferase activity"/>
    <property type="evidence" value="ECO:0007669"/>
    <property type="project" value="UniProtKB-KW"/>
</dbReference>
<dbReference type="InterPro" id="IPR000073">
    <property type="entry name" value="AB_hydrolase_1"/>
</dbReference>
<dbReference type="EMBL" id="AONG01000005">
    <property type="protein sequence ID" value="KIQ70679.1"/>
    <property type="molecule type" value="Genomic_DNA"/>
</dbReference>
<dbReference type="SUPFAM" id="SSF53474">
    <property type="entry name" value="alpha/beta-Hydrolases"/>
    <property type="match status" value="1"/>
</dbReference>
<accession>A0A0D0Q8G9</accession>
<comment type="caution">
    <text evidence="2">The sequence shown here is derived from an EMBL/GenBank/DDBJ whole genome shotgun (WGS) entry which is preliminary data.</text>
</comment>
<dbReference type="InterPro" id="IPR050471">
    <property type="entry name" value="AB_hydrolase"/>
</dbReference>
<dbReference type="STRING" id="1123501.Wenmar_01057"/>
<dbReference type="AlphaFoldDB" id="A0A0D0Q8G9"/>
<sequence length="276" mass="30059">MPDYRAADGVRLHYTDEGEGLPLVCLPGLTREGTDFDFVAMHLTGVRLIRPDYRGRGRSDRADPATYTVPHEAQDVLALLDHLRLEKVALLGTSRGGLISMALAATAKDRLAGVALNDIGPVIEETGLDFIRTYLGRNPVSKTRDEAAKARAKAMTGFSGVPEARWREEVARHYDAAEGGLVIRYDPKLRDAVLASGAAPAADLWPLFDALAGLPLCLIRGETSDILSRATADEMRRRRPDMIFAEVPGRGHIPFLDEAESLAALHDWLGLMGVPQ</sequence>
<dbReference type="PANTHER" id="PTHR43433">
    <property type="entry name" value="HYDROLASE, ALPHA/BETA FOLD FAMILY PROTEIN"/>
    <property type="match status" value="1"/>
</dbReference>
<dbReference type="RefSeq" id="WP_018302839.1">
    <property type="nucleotide sequence ID" value="NZ_KB902288.1"/>
</dbReference>
<reference evidence="2 3" key="1">
    <citation type="submission" date="2013-01" db="EMBL/GenBank/DDBJ databases">
        <authorList>
            <person name="Fiebig A."/>
            <person name="Goeker M."/>
            <person name="Klenk H.-P.P."/>
        </authorList>
    </citation>
    <scope>NUCLEOTIDE SEQUENCE [LARGE SCALE GENOMIC DNA]</scope>
    <source>
        <strain evidence="2 3">DSM 24838</strain>
    </source>
</reference>
<keyword evidence="3" id="KW-1185">Reference proteome</keyword>
<dbReference type="InterPro" id="IPR029058">
    <property type="entry name" value="AB_hydrolase_fold"/>
</dbReference>
<dbReference type="eggNOG" id="COG0596">
    <property type="taxonomic scope" value="Bacteria"/>
</dbReference>
<protein>
    <submittedName>
        <fullName evidence="2">Putative hydrolase or acyltransferase (Alpha/beta hydrolase superfamily)</fullName>
    </submittedName>
</protein>
<name>A0A0D0Q8G9_9RHOB</name>
<dbReference type="PANTHER" id="PTHR43433:SF5">
    <property type="entry name" value="AB HYDROLASE-1 DOMAIN-CONTAINING PROTEIN"/>
    <property type="match status" value="1"/>
</dbReference>
<feature type="domain" description="AB hydrolase-1" evidence="1">
    <location>
        <begin position="23"/>
        <end position="264"/>
    </location>
</feature>
<dbReference type="OrthoDB" id="9791366at2"/>
<dbReference type="PATRIC" id="fig|1123501.6.peg.1129"/>
<dbReference type="Pfam" id="PF12697">
    <property type="entry name" value="Abhydrolase_6"/>
    <property type="match status" value="1"/>
</dbReference>
<organism evidence="2 3">
    <name type="scientific">Wenxinia marina DSM 24838</name>
    <dbReference type="NCBI Taxonomy" id="1123501"/>
    <lineage>
        <taxon>Bacteria</taxon>
        <taxon>Pseudomonadati</taxon>
        <taxon>Pseudomonadota</taxon>
        <taxon>Alphaproteobacteria</taxon>
        <taxon>Rhodobacterales</taxon>
        <taxon>Roseobacteraceae</taxon>
        <taxon>Wenxinia</taxon>
    </lineage>
</organism>
<keyword evidence="2" id="KW-0808">Transferase</keyword>
<dbReference type="Gene3D" id="3.40.50.1820">
    <property type="entry name" value="alpha/beta hydrolase"/>
    <property type="match status" value="1"/>
</dbReference>
<gene>
    <name evidence="2" type="ORF">Wenmar_01057</name>
</gene>
<dbReference type="Proteomes" id="UP000035100">
    <property type="component" value="Unassembled WGS sequence"/>
</dbReference>
<evidence type="ECO:0000313" key="2">
    <source>
        <dbReference type="EMBL" id="KIQ70679.1"/>
    </source>
</evidence>
<keyword evidence="2" id="KW-0378">Hydrolase</keyword>
<dbReference type="GO" id="GO:0016787">
    <property type="term" value="F:hydrolase activity"/>
    <property type="evidence" value="ECO:0007669"/>
    <property type="project" value="UniProtKB-KW"/>
</dbReference>